<keyword evidence="5" id="KW-0813">Transport</keyword>
<comment type="subcellular location">
    <subcellularLocation>
        <location evidence="1">Cell membrane</location>
        <topology evidence="1">Multi-pass membrane protein</topology>
    </subcellularLocation>
    <subcellularLocation>
        <location evidence="2">Golgi apparatus membrane</location>
        <topology evidence="2">Multi-pass membrane protein</topology>
    </subcellularLocation>
</comment>
<proteinExistence type="inferred from homology"/>
<keyword evidence="11" id="KW-0333">Golgi apparatus</keyword>
<reference evidence="15 16" key="1">
    <citation type="journal article" date="2021" name="Genome Biol.">
        <title>AFLAP: assembly-free linkage analysis pipeline using k-mers from genome sequencing data.</title>
        <authorList>
            <person name="Fletcher K."/>
            <person name="Zhang L."/>
            <person name="Gil J."/>
            <person name="Han R."/>
            <person name="Cavanaugh K."/>
            <person name="Michelmore R."/>
        </authorList>
    </citation>
    <scope>NUCLEOTIDE SEQUENCE [LARGE SCALE GENOMIC DNA]</scope>
    <source>
        <strain evidence="15 16">SF5</strain>
    </source>
</reference>
<feature type="transmembrane region" description="Helical" evidence="14">
    <location>
        <begin position="110"/>
        <end position="126"/>
    </location>
</feature>
<dbReference type="GO" id="GO:0005886">
    <property type="term" value="C:plasma membrane"/>
    <property type="evidence" value="ECO:0007669"/>
    <property type="project" value="UniProtKB-SubCell"/>
</dbReference>
<comment type="similarity">
    <text evidence="3">Belongs to the SWEET sugar transporter family.</text>
</comment>
<keyword evidence="12 14" id="KW-0472">Membrane</keyword>
<dbReference type="AlphaFoldDB" id="A0A976IL52"/>
<dbReference type="Pfam" id="PF03083">
    <property type="entry name" value="MtN3_slv"/>
    <property type="match status" value="2"/>
</dbReference>
<dbReference type="GO" id="GO:0051119">
    <property type="term" value="F:sugar transmembrane transporter activity"/>
    <property type="evidence" value="ECO:0007669"/>
    <property type="project" value="InterPro"/>
</dbReference>
<feature type="transmembrane region" description="Helical" evidence="14">
    <location>
        <begin position="52"/>
        <end position="72"/>
    </location>
</feature>
<keyword evidence="7" id="KW-0762">Sugar transport</keyword>
<feature type="transmembrane region" description="Helical" evidence="14">
    <location>
        <begin position="20"/>
        <end position="40"/>
    </location>
</feature>
<comment type="caution">
    <text evidence="15">The sequence shown here is derived from an EMBL/GenBank/DDBJ whole genome shotgun (WGS) entry which is preliminary data.</text>
</comment>
<dbReference type="FunFam" id="1.20.1280.290:FF:000004">
    <property type="entry name" value="Sugar transporter SWEET"/>
    <property type="match status" value="1"/>
</dbReference>
<dbReference type="Proteomes" id="UP000294530">
    <property type="component" value="Unassembled WGS sequence"/>
</dbReference>
<keyword evidence="9" id="KW-0677">Repeat</keyword>
<feature type="transmembrane region" description="Helical" evidence="14">
    <location>
        <begin position="193"/>
        <end position="214"/>
    </location>
</feature>
<dbReference type="PANTHER" id="PTHR10791:SF30">
    <property type="entry name" value="SUGAR TRANSPORTER SWEET1"/>
    <property type="match status" value="1"/>
</dbReference>
<feature type="transmembrane region" description="Helical" evidence="14">
    <location>
        <begin position="132"/>
        <end position="154"/>
    </location>
</feature>
<evidence type="ECO:0000256" key="4">
    <source>
        <dbReference type="ARBA" id="ARBA00021741"/>
    </source>
</evidence>
<protein>
    <recommendedName>
        <fullName evidence="4">Sugar transporter SWEET1</fullName>
    </recommendedName>
</protein>
<evidence type="ECO:0000256" key="9">
    <source>
        <dbReference type="ARBA" id="ARBA00022737"/>
    </source>
</evidence>
<dbReference type="InterPro" id="IPR047664">
    <property type="entry name" value="SWEET"/>
</dbReference>
<dbReference type="KEGG" id="blac:94347080"/>
<dbReference type="GeneID" id="94347080"/>
<evidence type="ECO:0000256" key="13">
    <source>
        <dbReference type="SAM" id="MobiDB-lite"/>
    </source>
</evidence>
<evidence type="ECO:0000256" key="11">
    <source>
        <dbReference type="ARBA" id="ARBA00023034"/>
    </source>
</evidence>
<name>A0A976IL52_BRELC</name>
<dbReference type="Gene3D" id="1.20.1280.290">
    <property type="match status" value="2"/>
</dbReference>
<dbReference type="GO" id="GO:0000139">
    <property type="term" value="C:Golgi membrane"/>
    <property type="evidence" value="ECO:0007669"/>
    <property type="project" value="UniProtKB-SubCell"/>
</dbReference>
<evidence type="ECO:0000313" key="16">
    <source>
        <dbReference type="Proteomes" id="UP000294530"/>
    </source>
</evidence>
<evidence type="ECO:0000313" key="15">
    <source>
        <dbReference type="EMBL" id="TDH73738.1"/>
    </source>
</evidence>
<feature type="region of interest" description="Disordered" evidence="13">
    <location>
        <begin position="229"/>
        <end position="253"/>
    </location>
</feature>
<evidence type="ECO:0000256" key="5">
    <source>
        <dbReference type="ARBA" id="ARBA00022448"/>
    </source>
</evidence>
<dbReference type="RefSeq" id="XP_067823236.1">
    <property type="nucleotide sequence ID" value="XM_067961409.1"/>
</dbReference>
<dbReference type="InterPro" id="IPR004316">
    <property type="entry name" value="SWEET_rpt"/>
</dbReference>
<dbReference type="PANTHER" id="PTHR10791">
    <property type="entry name" value="RAG1-ACTIVATING PROTEIN 1"/>
    <property type="match status" value="1"/>
</dbReference>
<evidence type="ECO:0000256" key="8">
    <source>
        <dbReference type="ARBA" id="ARBA00022692"/>
    </source>
</evidence>
<keyword evidence="16" id="KW-1185">Reference proteome</keyword>
<keyword evidence="6" id="KW-1003">Cell membrane</keyword>
<evidence type="ECO:0000256" key="14">
    <source>
        <dbReference type="SAM" id="Phobius"/>
    </source>
</evidence>
<feature type="transmembrane region" description="Helical" evidence="14">
    <location>
        <begin position="166"/>
        <end position="187"/>
    </location>
</feature>
<dbReference type="FunFam" id="1.20.1280.290:FF:000007">
    <property type="entry name" value="Bidirectional sugar transporter SWEET7"/>
    <property type="match status" value="1"/>
</dbReference>
<evidence type="ECO:0000256" key="7">
    <source>
        <dbReference type="ARBA" id="ARBA00022597"/>
    </source>
</evidence>
<sequence>MSMESLSNAAYMTYFLAAKSIPVVAVGSSVVFAISPWPTIATIRRERSTLQFTFAPLFFFFVQSIIYTLYGWTTSNPVVGGTSLLGAVLGSYYVLVYYKYSRDRAQASKMLTTAMLCIVVLAYQVATRSPEMTQMLIGIPANMLSIATAASPLLQLKHILRRKDASCLPLGMSAMNVVGGTIWSTYGIMLKDPLVICPNMFALTMGTIQVYLILRYPGGKEISAASFKEKPSLPTKPATKITPRHKEKITCSE</sequence>
<evidence type="ECO:0000256" key="12">
    <source>
        <dbReference type="ARBA" id="ARBA00023136"/>
    </source>
</evidence>
<feature type="transmembrane region" description="Helical" evidence="14">
    <location>
        <begin position="78"/>
        <end position="98"/>
    </location>
</feature>
<evidence type="ECO:0000256" key="10">
    <source>
        <dbReference type="ARBA" id="ARBA00022989"/>
    </source>
</evidence>
<evidence type="ECO:0000256" key="3">
    <source>
        <dbReference type="ARBA" id="ARBA00007809"/>
    </source>
</evidence>
<evidence type="ECO:0000256" key="1">
    <source>
        <dbReference type="ARBA" id="ARBA00004651"/>
    </source>
</evidence>
<keyword evidence="10 14" id="KW-1133">Transmembrane helix</keyword>
<evidence type="ECO:0000256" key="2">
    <source>
        <dbReference type="ARBA" id="ARBA00004653"/>
    </source>
</evidence>
<dbReference type="EMBL" id="SHOA02000028">
    <property type="protein sequence ID" value="TDH73738.1"/>
    <property type="molecule type" value="Genomic_DNA"/>
</dbReference>
<accession>A0A976IL52</accession>
<organism evidence="15 16">
    <name type="scientific">Bremia lactucae</name>
    <name type="common">Lettuce downy mildew</name>
    <dbReference type="NCBI Taxonomy" id="4779"/>
    <lineage>
        <taxon>Eukaryota</taxon>
        <taxon>Sar</taxon>
        <taxon>Stramenopiles</taxon>
        <taxon>Oomycota</taxon>
        <taxon>Peronosporomycetes</taxon>
        <taxon>Peronosporales</taxon>
        <taxon>Peronosporaceae</taxon>
        <taxon>Bremia</taxon>
    </lineage>
</organism>
<dbReference type="OrthoDB" id="409725at2759"/>
<keyword evidence="8 14" id="KW-0812">Transmembrane</keyword>
<evidence type="ECO:0000256" key="6">
    <source>
        <dbReference type="ARBA" id="ARBA00022475"/>
    </source>
</evidence>
<gene>
    <name evidence="15" type="ORF">CCR75_003312</name>
</gene>